<dbReference type="Proteomes" id="UP000308549">
    <property type="component" value="Unassembled WGS sequence"/>
</dbReference>
<dbReference type="GO" id="GO:0005975">
    <property type="term" value="P:carbohydrate metabolic process"/>
    <property type="evidence" value="ECO:0007669"/>
    <property type="project" value="InterPro"/>
</dbReference>
<dbReference type="PANTHER" id="PTHR31987:SF1">
    <property type="entry name" value="GLUTAMINASE A"/>
    <property type="match status" value="1"/>
</dbReference>
<sequence length="695" mass="76255">MLSLIALLAGSTALVSAQSSFSPARPPALPLAVRSPYLTTWQAAGSDGGNGGYLAGQWPTFWNGAVTGWTGFVRVDNTTYNWMGNAYPFPQVVDQTSFKYTSTRSIFELQAGPVTMNVEFLSPITPEDLTSQSFPITYVNVAVTSSDGSNHDVQLYTDVSAEWASGDRSQVAQWDYDTTTNNVAYHKFWRQTQEEFVEDNQQAAWGYWYYATSDGEGLTHQSGADNDVRNQFTSQGQLENTQDTNFRAINDQYPVFGFAKDLGSVGSETVETLFTINLAQQHTVQYRDGDGVSSIPSYWINTYPDYETALDHFYIEYDTVAGQATDLDNQVASDSTAAGGDDYLTLTSLAARQAFAGLAVSGTSDETYIFLKEISSDGDIQTVDVIFPAFPVILYFNPEWLEYILDPIIKYQEAGLFTQGSYALHDLGFFPTATSAGSEKQPLEECGNMLIMTLAYAQKTGDTGYLSQHYDLLNQYTGYLVNESLIPADQISTDDFAGSLANQTDLALKGMIGIKAMSIIAQMTGHASDSASYASTAESYISQWQDLGIARDANPPHTTLSYGDDSSHGLLYNLYADALLQTHLVPTSVYQMQSDFYPTVEKKYGVPLDTRHNYTKSDWEMFCAAIASEETMNMFISDIAAFINETPTSAPVTDLYETGNADYGGGIRFQDRPVVGGWFSLLALNQTGIPADNTS</sequence>
<dbReference type="Pfam" id="PF17168">
    <property type="entry name" value="DUF5127"/>
    <property type="match status" value="1"/>
</dbReference>
<evidence type="ECO:0000313" key="4">
    <source>
        <dbReference type="EMBL" id="TKA31625.1"/>
    </source>
</evidence>
<feature type="chain" id="PRO_5020302982" description="Glutaminase GtaA" evidence="1">
    <location>
        <begin position="18"/>
        <end position="695"/>
    </location>
</feature>
<evidence type="ECO:0000259" key="2">
    <source>
        <dbReference type="Pfam" id="PF16335"/>
    </source>
</evidence>
<dbReference type="EMBL" id="NAJL01000007">
    <property type="protein sequence ID" value="TKA31625.1"/>
    <property type="molecule type" value="Genomic_DNA"/>
</dbReference>
<feature type="domain" description="Glutaminase A N-terminal" evidence="3">
    <location>
        <begin position="103"/>
        <end position="334"/>
    </location>
</feature>
<feature type="domain" description="Glutaminase A central" evidence="2">
    <location>
        <begin position="340"/>
        <end position="682"/>
    </location>
</feature>
<evidence type="ECO:0000313" key="5">
    <source>
        <dbReference type="Proteomes" id="UP000308549"/>
    </source>
</evidence>
<proteinExistence type="predicted"/>
<dbReference type="InterPro" id="IPR008928">
    <property type="entry name" value="6-hairpin_glycosidase_sf"/>
</dbReference>
<evidence type="ECO:0000259" key="3">
    <source>
        <dbReference type="Pfam" id="PF17168"/>
    </source>
</evidence>
<evidence type="ECO:0008006" key="6">
    <source>
        <dbReference type="Google" id="ProtNLM"/>
    </source>
</evidence>
<dbReference type="Pfam" id="PF16335">
    <property type="entry name" value="GtaA_6_Hairpin"/>
    <property type="match status" value="1"/>
</dbReference>
<comment type="caution">
    <text evidence="4">The sequence shown here is derived from an EMBL/GenBank/DDBJ whole genome shotgun (WGS) entry which is preliminary data.</text>
</comment>
<dbReference type="InterPro" id="IPR033433">
    <property type="entry name" value="GtaA_N"/>
</dbReference>
<keyword evidence="1" id="KW-0732">Signal</keyword>
<dbReference type="InterPro" id="IPR032514">
    <property type="entry name" value="GtaA_central"/>
</dbReference>
<dbReference type="OrthoDB" id="431715at2759"/>
<reference evidence="4 5" key="1">
    <citation type="submission" date="2017-03" db="EMBL/GenBank/DDBJ databases">
        <title>Genomes of endolithic fungi from Antarctica.</title>
        <authorList>
            <person name="Coleine C."/>
            <person name="Masonjones S."/>
            <person name="Stajich J.E."/>
        </authorList>
    </citation>
    <scope>NUCLEOTIDE SEQUENCE [LARGE SCALE GENOMIC DNA]</scope>
    <source>
        <strain evidence="4 5">CCFEE 6315</strain>
    </source>
</reference>
<dbReference type="SUPFAM" id="SSF48208">
    <property type="entry name" value="Six-hairpin glycosidases"/>
    <property type="match status" value="1"/>
</dbReference>
<protein>
    <recommendedName>
        <fullName evidence="6">Glutaminase GtaA</fullName>
    </recommendedName>
</protein>
<accession>A0A4U0UBI9</accession>
<evidence type="ECO:0000256" key="1">
    <source>
        <dbReference type="SAM" id="SignalP"/>
    </source>
</evidence>
<keyword evidence="5" id="KW-1185">Reference proteome</keyword>
<gene>
    <name evidence="4" type="ORF">B0A50_01702</name>
</gene>
<dbReference type="InterPro" id="IPR052743">
    <property type="entry name" value="Glutaminase_GtaA"/>
</dbReference>
<dbReference type="AlphaFoldDB" id="A0A4U0UBI9"/>
<dbReference type="PANTHER" id="PTHR31987">
    <property type="entry name" value="GLUTAMINASE A-RELATED"/>
    <property type="match status" value="1"/>
</dbReference>
<feature type="signal peptide" evidence="1">
    <location>
        <begin position="1"/>
        <end position="17"/>
    </location>
</feature>
<name>A0A4U0UBI9_9PEZI</name>
<organism evidence="4 5">
    <name type="scientific">Salinomyces thailandicus</name>
    <dbReference type="NCBI Taxonomy" id="706561"/>
    <lineage>
        <taxon>Eukaryota</taxon>
        <taxon>Fungi</taxon>
        <taxon>Dikarya</taxon>
        <taxon>Ascomycota</taxon>
        <taxon>Pezizomycotina</taxon>
        <taxon>Dothideomycetes</taxon>
        <taxon>Dothideomycetidae</taxon>
        <taxon>Mycosphaerellales</taxon>
        <taxon>Teratosphaeriaceae</taxon>
        <taxon>Salinomyces</taxon>
    </lineage>
</organism>